<gene>
    <name evidence="2" type="ORF">HJG60_016942</name>
</gene>
<evidence type="ECO:0000256" key="1">
    <source>
        <dbReference type="SAM" id="MobiDB-lite"/>
    </source>
</evidence>
<dbReference type="AlphaFoldDB" id="A0A834ETJ0"/>
<dbReference type="Proteomes" id="UP000664940">
    <property type="component" value="Unassembled WGS sequence"/>
</dbReference>
<protein>
    <submittedName>
        <fullName evidence="2">SDA1 domain containing 1</fullName>
    </submittedName>
</protein>
<evidence type="ECO:0000313" key="2">
    <source>
        <dbReference type="EMBL" id="KAF6132745.1"/>
    </source>
</evidence>
<organism evidence="2 3">
    <name type="scientific">Phyllostomus discolor</name>
    <name type="common">pale spear-nosed bat</name>
    <dbReference type="NCBI Taxonomy" id="89673"/>
    <lineage>
        <taxon>Eukaryota</taxon>
        <taxon>Metazoa</taxon>
        <taxon>Chordata</taxon>
        <taxon>Craniata</taxon>
        <taxon>Vertebrata</taxon>
        <taxon>Euteleostomi</taxon>
        <taxon>Mammalia</taxon>
        <taxon>Eutheria</taxon>
        <taxon>Laurasiatheria</taxon>
        <taxon>Chiroptera</taxon>
        <taxon>Yangochiroptera</taxon>
        <taxon>Phyllostomidae</taxon>
        <taxon>Phyllostominae</taxon>
        <taxon>Phyllostomus</taxon>
    </lineage>
</organism>
<sequence>MKRRSRTVTQNPRMKDQQHETCWCSMPQGRRAPSTRRGWRRL</sequence>
<reference evidence="2 3" key="1">
    <citation type="journal article" date="2020" name="Nature">
        <title>Six reference-quality genomes reveal evolution of bat adaptations.</title>
        <authorList>
            <person name="Jebb D."/>
            <person name="Huang Z."/>
            <person name="Pippel M."/>
            <person name="Hughes G.M."/>
            <person name="Lavrichenko K."/>
            <person name="Devanna P."/>
            <person name="Winkler S."/>
            <person name="Jermiin L.S."/>
            <person name="Skirmuntt E.C."/>
            <person name="Katzourakis A."/>
            <person name="Burkitt-Gray L."/>
            <person name="Ray D.A."/>
            <person name="Sullivan K.A.M."/>
            <person name="Roscito J.G."/>
            <person name="Kirilenko B.M."/>
            <person name="Davalos L.M."/>
            <person name="Corthals A.P."/>
            <person name="Power M.L."/>
            <person name="Jones G."/>
            <person name="Ransome R.D."/>
            <person name="Dechmann D.K.N."/>
            <person name="Locatelli A.G."/>
            <person name="Puechmaille S.J."/>
            <person name="Fedrigo O."/>
            <person name="Jarvis E.D."/>
            <person name="Hiller M."/>
            <person name="Vernes S.C."/>
            <person name="Myers E.W."/>
            <person name="Teeling E.C."/>
        </authorList>
    </citation>
    <scope>NUCLEOTIDE SEQUENCE [LARGE SCALE GENOMIC DNA]</scope>
    <source>
        <strain evidence="2">Bat1K_MPI-CBG_1</strain>
    </source>
</reference>
<name>A0A834ETJ0_9CHIR</name>
<proteinExistence type="predicted"/>
<comment type="caution">
    <text evidence="2">The sequence shown here is derived from an EMBL/GenBank/DDBJ whole genome shotgun (WGS) entry which is preliminary data.</text>
</comment>
<dbReference type="EMBL" id="JABVXQ010000001">
    <property type="protein sequence ID" value="KAF6132745.1"/>
    <property type="molecule type" value="Genomic_DNA"/>
</dbReference>
<accession>A0A834ETJ0</accession>
<evidence type="ECO:0000313" key="3">
    <source>
        <dbReference type="Proteomes" id="UP000664940"/>
    </source>
</evidence>
<feature type="region of interest" description="Disordered" evidence="1">
    <location>
        <begin position="1"/>
        <end position="20"/>
    </location>
</feature>